<dbReference type="InterPro" id="IPR021734">
    <property type="entry name" value="DUF3303"/>
</dbReference>
<dbReference type="EMBL" id="JAKGBZ010000003">
    <property type="protein sequence ID" value="MCF3945529.1"/>
    <property type="molecule type" value="Genomic_DNA"/>
</dbReference>
<gene>
    <name evidence="1" type="ORF">L2A60_02370</name>
</gene>
<name>A0ABS9DS15_9PROT</name>
<sequence length="102" mass="10879">MRFLVKISFPVETANAAIKKNGLAVIRQILEQQKPEAAYFIADGGQRTAVLIVDIAAASDIPALAEPWFLALNASIEAVPAMTPEDLEKAGPAIEQAVKTYG</sequence>
<protein>
    <recommendedName>
        <fullName evidence="3">Panthothenate synthetase</fullName>
    </recommendedName>
</protein>
<dbReference type="Pfam" id="PF11746">
    <property type="entry name" value="DUF3303"/>
    <property type="match status" value="1"/>
</dbReference>
<evidence type="ECO:0000313" key="2">
    <source>
        <dbReference type="Proteomes" id="UP001521209"/>
    </source>
</evidence>
<dbReference type="RefSeq" id="WP_235702771.1">
    <property type="nucleotide sequence ID" value="NZ_JAKGBZ010000003.1"/>
</dbReference>
<dbReference type="Proteomes" id="UP001521209">
    <property type="component" value="Unassembled WGS sequence"/>
</dbReference>
<reference evidence="1 2" key="1">
    <citation type="submission" date="2022-01" db="EMBL/GenBank/DDBJ databases">
        <authorList>
            <person name="Won M."/>
            <person name="Kim S.-J."/>
            <person name="Kwon S.-W."/>
        </authorList>
    </citation>
    <scope>NUCLEOTIDE SEQUENCE [LARGE SCALE GENOMIC DNA]</scope>
    <source>
        <strain evidence="1 2">KCTC 23505</strain>
    </source>
</reference>
<comment type="caution">
    <text evidence="1">The sequence shown here is derived from an EMBL/GenBank/DDBJ whole genome shotgun (WGS) entry which is preliminary data.</text>
</comment>
<accession>A0ABS9DS15</accession>
<evidence type="ECO:0000313" key="1">
    <source>
        <dbReference type="EMBL" id="MCF3945529.1"/>
    </source>
</evidence>
<proteinExistence type="predicted"/>
<evidence type="ECO:0008006" key="3">
    <source>
        <dbReference type="Google" id="ProtNLM"/>
    </source>
</evidence>
<keyword evidence="2" id="KW-1185">Reference proteome</keyword>
<organism evidence="1 2">
    <name type="scientific">Acidiphilium iwatense</name>
    <dbReference type="NCBI Taxonomy" id="768198"/>
    <lineage>
        <taxon>Bacteria</taxon>
        <taxon>Pseudomonadati</taxon>
        <taxon>Pseudomonadota</taxon>
        <taxon>Alphaproteobacteria</taxon>
        <taxon>Acetobacterales</taxon>
        <taxon>Acidocellaceae</taxon>
        <taxon>Acidiphilium</taxon>
    </lineage>
</organism>